<dbReference type="EMBL" id="GEBQ01023484">
    <property type="protein sequence ID" value="JAT16493.1"/>
    <property type="molecule type" value="Transcribed_RNA"/>
</dbReference>
<dbReference type="CDD" id="cd00037">
    <property type="entry name" value="CLECT"/>
    <property type="match status" value="1"/>
</dbReference>
<dbReference type="PROSITE" id="PS50041">
    <property type="entry name" value="C_TYPE_LECTIN_2"/>
    <property type="match status" value="1"/>
</dbReference>
<dbReference type="GO" id="GO:0005615">
    <property type="term" value="C:extracellular space"/>
    <property type="evidence" value="ECO:0007669"/>
    <property type="project" value="TreeGrafter"/>
</dbReference>
<dbReference type="SMART" id="SM00034">
    <property type="entry name" value="CLECT"/>
    <property type="match status" value="1"/>
</dbReference>
<proteinExistence type="predicted"/>
<evidence type="ECO:0000259" key="2">
    <source>
        <dbReference type="PROSITE" id="PS50041"/>
    </source>
</evidence>
<dbReference type="InterPro" id="IPR001304">
    <property type="entry name" value="C-type_lectin-like"/>
</dbReference>
<dbReference type="Gene3D" id="3.10.100.10">
    <property type="entry name" value="Mannose-Binding Protein A, subunit A"/>
    <property type="match status" value="1"/>
</dbReference>
<accession>A0A1B6KYF2</accession>
<dbReference type="PROSITE" id="PS01186">
    <property type="entry name" value="EGF_2"/>
    <property type="match status" value="1"/>
</dbReference>
<gene>
    <name evidence="3" type="ORF">g.49296</name>
</gene>
<dbReference type="PANTHER" id="PTHR22799">
    <property type="entry name" value="TETRANECTIN-RELATED"/>
    <property type="match status" value="1"/>
</dbReference>
<keyword evidence="1" id="KW-0430">Lectin</keyword>
<protein>
    <recommendedName>
        <fullName evidence="2">C-type lectin domain-containing protein</fullName>
    </recommendedName>
</protein>
<dbReference type="SUPFAM" id="SSF56436">
    <property type="entry name" value="C-type lectin-like"/>
    <property type="match status" value="1"/>
</dbReference>
<dbReference type="AlphaFoldDB" id="A0A1B6KYF2"/>
<dbReference type="InterPro" id="IPR000742">
    <property type="entry name" value="EGF"/>
</dbReference>
<organism evidence="3">
    <name type="scientific">Graphocephala atropunctata</name>
    <dbReference type="NCBI Taxonomy" id="36148"/>
    <lineage>
        <taxon>Eukaryota</taxon>
        <taxon>Metazoa</taxon>
        <taxon>Ecdysozoa</taxon>
        <taxon>Arthropoda</taxon>
        <taxon>Hexapoda</taxon>
        <taxon>Insecta</taxon>
        <taxon>Pterygota</taxon>
        <taxon>Neoptera</taxon>
        <taxon>Paraneoptera</taxon>
        <taxon>Hemiptera</taxon>
        <taxon>Auchenorrhyncha</taxon>
        <taxon>Membracoidea</taxon>
        <taxon>Cicadellidae</taxon>
        <taxon>Cicadellinae</taxon>
        <taxon>Cicadellini</taxon>
        <taxon>Graphocephala</taxon>
    </lineage>
</organism>
<feature type="domain" description="C-type lectin" evidence="2">
    <location>
        <begin position="111"/>
        <end position="233"/>
    </location>
</feature>
<dbReference type="GO" id="GO:0030246">
    <property type="term" value="F:carbohydrate binding"/>
    <property type="evidence" value="ECO:0007669"/>
    <property type="project" value="UniProtKB-KW"/>
</dbReference>
<evidence type="ECO:0000256" key="1">
    <source>
        <dbReference type="ARBA" id="ARBA00022734"/>
    </source>
</evidence>
<dbReference type="PANTHER" id="PTHR22799:SF6">
    <property type="entry name" value="C-TYPE LECTIN DOMAIN FAMILY 4 MEMBER M-LIKE"/>
    <property type="match status" value="1"/>
</dbReference>
<dbReference type="InterPro" id="IPR016186">
    <property type="entry name" value="C-type_lectin-like/link_sf"/>
</dbReference>
<evidence type="ECO:0000313" key="3">
    <source>
        <dbReference type="EMBL" id="JAT16493.1"/>
    </source>
</evidence>
<reference evidence="3" key="1">
    <citation type="submission" date="2015-11" db="EMBL/GenBank/DDBJ databases">
        <title>De novo transcriptome assembly of four potential Pierce s Disease insect vectors from Arizona vineyards.</title>
        <authorList>
            <person name="Tassone E.E."/>
        </authorList>
    </citation>
    <scope>NUCLEOTIDE SEQUENCE</scope>
</reference>
<name>A0A1B6KYF2_9HEMI</name>
<sequence length="236" mass="27003">TDSRTWVMRFPAEKILWQLCVCLFFNAVYTFGQNDELIPLPQCITNEECDELLTCIDLKCQDPCPGVCQGNASCEVHNHVPYCGCKPGFSGNPFTGCKQEPQMNCSPTRPAGRKVYKVEFFTKVNFFGAVIHCQIHGGKLATIASKEENDMIKEEIRKSRIHNDQFWTSGTMLSRGHWVWMSSSQPLPDFANWEAGQPNDPKEEQCLAFSEDNNNGYAWNDKNCWQEFYPICENFE</sequence>
<dbReference type="InterPro" id="IPR051663">
    <property type="entry name" value="CLec_Tetranectin-domain"/>
</dbReference>
<dbReference type="InterPro" id="IPR016187">
    <property type="entry name" value="CTDL_fold"/>
</dbReference>
<feature type="non-terminal residue" evidence="3">
    <location>
        <position position="1"/>
    </location>
</feature>
<dbReference type="Pfam" id="PF00059">
    <property type="entry name" value="Lectin_C"/>
    <property type="match status" value="1"/>
</dbReference>